<reference evidence="1" key="1">
    <citation type="submission" date="2022-08" db="EMBL/GenBank/DDBJ databases">
        <title>Genome Sequence of Pycnoporus sanguineus.</title>
        <authorList>
            <person name="Buettner E."/>
        </authorList>
    </citation>
    <scope>NUCLEOTIDE SEQUENCE</scope>
    <source>
        <strain evidence="1">CG-C14</strain>
    </source>
</reference>
<organism evidence="1 2">
    <name type="scientific">Trametes sanguinea</name>
    <dbReference type="NCBI Taxonomy" id="158606"/>
    <lineage>
        <taxon>Eukaryota</taxon>
        <taxon>Fungi</taxon>
        <taxon>Dikarya</taxon>
        <taxon>Basidiomycota</taxon>
        <taxon>Agaricomycotina</taxon>
        <taxon>Agaricomycetes</taxon>
        <taxon>Polyporales</taxon>
        <taxon>Polyporaceae</taxon>
        <taxon>Trametes</taxon>
    </lineage>
</organism>
<evidence type="ECO:0000313" key="2">
    <source>
        <dbReference type="Proteomes" id="UP001144978"/>
    </source>
</evidence>
<proteinExistence type="predicted"/>
<dbReference type="EMBL" id="JANSHE010004076">
    <property type="protein sequence ID" value="KAJ2981204.1"/>
    <property type="molecule type" value="Genomic_DNA"/>
</dbReference>
<gene>
    <name evidence="1" type="ORF">NUW54_g10903</name>
</gene>
<keyword evidence="2" id="KW-1185">Reference proteome</keyword>
<name>A0ACC1NS21_9APHY</name>
<accession>A0ACC1NS21</accession>
<comment type="caution">
    <text evidence="1">The sequence shown here is derived from an EMBL/GenBank/DDBJ whole genome shotgun (WGS) entry which is preliminary data.</text>
</comment>
<sequence>MPKRAKTPPIEDDAKYLTVVRPYPAHPNMELEEHRREFARLCSLSSLVSSGVHQGLEYADGVDLASTSPGEVSREERASMSSANQRASTAFTYSSQSVLRHCDRGAGPCASVVQEVTVFEMDAEVKTGPRWTRCDVSPTERGGPGGKSK</sequence>
<dbReference type="Proteomes" id="UP001144978">
    <property type="component" value="Unassembled WGS sequence"/>
</dbReference>
<evidence type="ECO:0000313" key="1">
    <source>
        <dbReference type="EMBL" id="KAJ2981204.1"/>
    </source>
</evidence>
<protein>
    <submittedName>
        <fullName evidence="1">Uncharacterized protein</fullName>
    </submittedName>
</protein>